<sequence length="76" mass="8844">MMTADQKFKYLTKIEELEAGFMDWTETDITGDLKYLKKGIIEESIELIRAVNGLTYSEELHDFTQKIIEELDISPL</sequence>
<dbReference type="Pfam" id="PF25723">
    <property type="entry name" value="HU_inhibitor"/>
    <property type="match status" value="1"/>
</dbReference>
<evidence type="ECO:0000313" key="3">
    <source>
        <dbReference type="Proteomes" id="UP000224660"/>
    </source>
</evidence>
<name>A0A1Z1D936_9CAUD</name>
<dbReference type="Proteomes" id="UP000224660">
    <property type="component" value="Segment"/>
</dbReference>
<dbReference type="EMBL" id="KY368639">
    <property type="protein sequence ID" value="APZ82453.1"/>
    <property type="molecule type" value="Genomic_DNA"/>
</dbReference>
<accession>A0A1Z1D936</accession>
<protein>
    <submittedName>
        <fullName evidence="1">Uncharacterized protein</fullName>
    </submittedName>
</protein>
<evidence type="ECO:0000313" key="2">
    <source>
        <dbReference type="EMBL" id="APZ82453.1"/>
    </source>
</evidence>
<reference evidence="1 3" key="1">
    <citation type="journal article" date="2017" name="Viruses">
        <title>Characterization of Bacillus subtilis Viruses vB_BsuM-Goe2 and vB_BsuM-Goe3.</title>
        <authorList>
            <person name="Willms I.M."/>
            <person name="Hoppert M."/>
            <person name="Hertel R."/>
        </authorList>
    </citation>
    <scope>NUCLEOTIDE SEQUENCE [LARGE SCALE GENOMIC DNA]</scope>
</reference>
<dbReference type="InterPro" id="IPR057880">
    <property type="entry name" value="HU_inhibitor"/>
</dbReference>
<evidence type="ECO:0000313" key="1">
    <source>
        <dbReference type="EMBL" id="APZ82255.1"/>
    </source>
</evidence>
<dbReference type="EMBL" id="KY368639">
    <property type="protein sequence ID" value="APZ82255.1"/>
    <property type="molecule type" value="Genomic_DNA"/>
</dbReference>
<gene>
    <name evidence="1" type="ORF">Goe2_c01500</name>
    <name evidence="2" type="ORF">Goe2_c21700</name>
</gene>
<organism evidence="1 3">
    <name type="scientific">Bacillus phage vB_BsuM-Goe2</name>
    <dbReference type="NCBI Taxonomy" id="1933062"/>
    <lineage>
        <taxon>Viruses</taxon>
        <taxon>Duplodnaviria</taxon>
        <taxon>Heunggongvirae</taxon>
        <taxon>Uroviricota</taxon>
        <taxon>Caudoviricetes</taxon>
        <taxon>Herelleviridae</taxon>
        <taxon>Spounavirinae</taxon>
        <taxon>Okubovirus</taxon>
        <taxon>Okubovirus camphawk</taxon>
    </lineage>
</organism>
<proteinExistence type="predicted"/>